<gene>
    <name evidence="2" type="ORF">AWB82_05626</name>
</gene>
<comment type="caution">
    <text evidence="2">The sequence shown here is derived from an EMBL/GenBank/DDBJ whole genome shotgun (WGS) entry which is preliminary data.</text>
</comment>
<dbReference type="EMBL" id="FCOJ02000054">
    <property type="protein sequence ID" value="SAK83893.1"/>
    <property type="molecule type" value="Genomic_DNA"/>
</dbReference>
<evidence type="ECO:0000313" key="3">
    <source>
        <dbReference type="Proteomes" id="UP000054596"/>
    </source>
</evidence>
<accession>A0A158CNE5</accession>
<evidence type="ECO:0000256" key="1">
    <source>
        <dbReference type="SAM" id="Phobius"/>
    </source>
</evidence>
<feature type="transmembrane region" description="Helical" evidence="1">
    <location>
        <begin position="158"/>
        <end position="180"/>
    </location>
</feature>
<name>A0A158CNE5_9BURK</name>
<keyword evidence="1" id="KW-0812">Transmembrane</keyword>
<protein>
    <submittedName>
        <fullName evidence="2">Uncharacterized protein</fullName>
    </submittedName>
</protein>
<keyword evidence="1" id="KW-0472">Membrane</keyword>
<dbReference type="AlphaFoldDB" id="A0A158CNE5"/>
<dbReference type="Proteomes" id="UP000054596">
    <property type="component" value="Unassembled WGS sequence"/>
</dbReference>
<organism evidence="2 3">
    <name type="scientific">Caballeronia glebae</name>
    <dbReference type="NCBI Taxonomy" id="1777143"/>
    <lineage>
        <taxon>Bacteria</taxon>
        <taxon>Pseudomonadati</taxon>
        <taxon>Pseudomonadota</taxon>
        <taxon>Betaproteobacteria</taxon>
        <taxon>Burkholderiales</taxon>
        <taxon>Burkholderiaceae</taxon>
        <taxon>Caballeronia</taxon>
    </lineage>
</organism>
<evidence type="ECO:0000313" key="2">
    <source>
        <dbReference type="EMBL" id="SAK83893.1"/>
    </source>
</evidence>
<keyword evidence="1" id="KW-1133">Transmembrane helix</keyword>
<feature type="transmembrane region" description="Helical" evidence="1">
    <location>
        <begin position="134"/>
        <end position="152"/>
    </location>
</feature>
<keyword evidence="3" id="KW-1185">Reference proteome</keyword>
<sequence>MFEPESLKKIAGRIDSVTSTEVLLGSHSSPHTRYVIHCGRCRFAFYVLDRAWSGYGAQGLNQTNLRLRVGDEIEVVIDAGLVDREGDKVAYGLRHLETGTVYASHAIMGLLPPRVRMTTVSCVDFKDDRRLCRIAMTIIPVLWLVADFWHRAPLGETLFIFGTFATFFVALESFFFLYLLRWRSKWPSRAQSVANKVYSMLGAGPPFDAGSNVAFV</sequence>
<proteinExistence type="predicted"/>
<reference evidence="2" key="1">
    <citation type="submission" date="2016-01" db="EMBL/GenBank/DDBJ databases">
        <authorList>
            <person name="Peeters C."/>
        </authorList>
    </citation>
    <scope>NUCLEOTIDE SEQUENCE [LARGE SCALE GENOMIC DNA]</scope>
    <source>
        <strain evidence="2">LMG 29325</strain>
    </source>
</reference>